<dbReference type="PANTHER" id="PTHR33570:SF10">
    <property type="entry name" value="GAMMA-CARBOXYMUCONOLACTONE DECARBOXYLASE"/>
    <property type="match status" value="1"/>
</dbReference>
<dbReference type="InterPro" id="IPR029032">
    <property type="entry name" value="AhpD-like"/>
</dbReference>
<evidence type="ECO:0000313" key="3">
    <source>
        <dbReference type="Proteomes" id="UP001165962"/>
    </source>
</evidence>
<sequence length="142" mass="15492">MNKETTKAETTNKERYEQGIETLVTMVGKEGAGMIEEIGTFFPDFAHTLIAFGFGDLYSRPALDLKQREMITLTSLITQGATEQLPFHLNAALNVGLSPEEIMELVLHCAGYAGFPKACGALNVVREVFKQRNIVVSPGGQA</sequence>
<dbReference type="Pfam" id="PF02627">
    <property type="entry name" value="CMD"/>
    <property type="match status" value="1"/>
</dbReference>
<organism evidence="2 3">
    <name type="scientific">Paenibacillus agricola</name>
    <dbReference type="NCBI Taxonomy" id="2716264"/>
    <lineage>
        <taxon>Bacteria</taxon>
        <taxon>Bacillati</taxon>
        <taxon>Bacillota</taxon>
        <taxon>Bacilli</taxon>
        <taxon>Bacillales</taxon>
        <taxon>Paenibacillaceae</taxon>
        <taxon>Paenibacillus</taxon>
    </lineage>
</organism>
<name>A0ABX0J9N9_9BACL</name>
<proteinExistence type="predicted"/>
<dbReference type="Gene3D" id="1.20.1290.10">
    <property type="entry name" value="AhpD-like"/>
    <property type="match status" value="1"/>
</dbReference>
<evidence type="ECO:0000259" key="1">
    <source>
        <dbReference type="Pfam" id="PF02627"/>
    </source>
</evidence>
<dbReference type="PANTHER" id="PTHR33570">
    <property type="entry name" value="4-CARBOXYMUCONOLACTONE DECARBOXYLASE FAMILY PROTEIN"/>
    <property type="match status" value="1"/>
</dbReference>
<protein>
    <submittedName>
        <fullName evidence="2">Carboxymuconolactone decarboxylase family protein</fullName>
    </submittedName>
</protein>
<evidence type="ECO:0000313" key="2">
    <source>
        <dbReference type="EMBL" id="NHN32481.1"/>
    </source>
</evidence>
<dbReference type="InterPro" id="IPR052512">
    <property type="entry name" value="4CMD/NDH-1_regulator"/>
</dbReference>
<accession>A0ABX0J9N9</accession>
<keyword evidence="3" id="KW-1185">Reference proteome</keyword>
<dbReference type="Proteomes" id="UP001165962">
    <property type="component" value="Unassembled WGS sequence"/>
</dbReference>
<dbReference type="RefSeq" id="WP_166152766.1">
    <property type="nucleotide sequence ID" value="NZ_JAAOIW010000008.1"/>
</dbReference>
<dbReference type="InterPro" id="IPR003779">
    <property type="entry name" value="CMD-like"/>
</dbReference>
<comment type="caution">
    <text evidence="2">The sequence shown here is derived from an EMBL/GenBank/DDBJ whole genome shotgun (WGS) entry which is preliminary data.</text>
</comment>
<dbReference type="SUPFAM" id="SSF69118">
    <property type="entry name" value="AhpD-like"/>
    <property type="match status" value="1"/>
</dbReference>
<dbReference type="EMBL" id="JAAOIW010000008">
    <property type="protein sequence ID" value="NHN32481.1"/>
    <property type="molecule type" value="Genomic_DNA"/>
</dbReference>
<gene>
    <name evidence="2" type="ORF">G9U52_21810</name>
</gene>
<feature type="domain" description="Carboxymuconolactone decarboxylase-like" evidence="1">
    <location>
        <begin position="43"/>
        <end position="127"/>
    </location>
</feature>
<reference evidence="2" key="1">
    <citation type="submission" date="2020-03" db="EMBL/GenBank/DDBJ databases">
        <title>Draft sequencing of Paenibacilllus sp. S3N08.</title>
        <authorList>
            <person name="Kim D.-U."/>
        </authorList>
    </citation>
    <scope>NUCLEOTIDE SEQUENCE</scope>
    <source>
        <strain evidence="2">S3N08</strain>
    </source>
</reference>